<dbReference type="RefSeq" id="WP_008283052.1">
    <property type="nucleotide sequence ID" value="NZ_CP020474.1"/>
</dbReference>
<keyword evidence="2" id="KW-1185">Reference proteome</keyword>
<sequence>MTVLKTFDKIEADIVTVTRREKSDRLSARVRLRFRLSDQQDEDVGEMFVSIELIEKESYRWRRTKRQIIDTAWEWLDGYFDGASLGFEGENLFSDILDGKHRLSYCGLTQEEEHSLQQELLKIEREVAV</sequence>
<dbReference type="AlphaFoldDB" id="A0A1V0RJP3"/>
<proteinExistence type="predicted"/>
<dbReference type="EMBL" id="CP020474">
    <property type="protein sequence ID" value="ARE81987.1"/>
    <property type="molecule type" value="Genomic_DNA"/>
</dbReference>
<gene>
    <name evidence="1" type="ORF">ROSMUCSMR3_00483</name>
</gene>
<dbReference type="OrthoDB" id="7745037at2"/>
<reference evidence="1 2" key="1">
    <citation type="submission" date="2017-03" db="EMBL/GenBank/DDBJ databases">
        <title>Genome Sequence of Roseovarius mucosus strain SMR3 Isolated from a culture of the Diatom Skeletonema marinoi.</title>
        <authorList>
            <person name="Topel M."/>
            <person name="Pinder M."/>
            <person name="Johansson O.N."/>
            <person name="Kourtchenko O."/>
            <person name="Godhe A."/>
            <person name="Clarke A.K."/>
        </authorList>
    </citation>
    <scope>NUCLEOTIDE SEQUENCE [LARGE SCALE GENOMIC DNA]</scope>
    <source>
        <strain evidence="1 2">SMR3</strain>
    </source>
</reference>
<name>A0A1V0RJP3_9RHOB</name>
<evidence type="ECO:0000313" key="2">
    <source>
        <dbReference type="Proteomes" id="UP000192273"/>
    </source>
</evidence>
<accession>A0A1V0RJP3</accession>
<dbReference type="Proteomes" id="UP000192273">
    <property type="component" value="Chromosome"/>
</dbReference>
<protein>
    <submittedName>
        <fullName evidence="1">Uncharacterized protein</fullName>
    </submittedName>
</protein>
<organism evidence="1 2">
    <name type="scientific">Roseovarius mucosus</name>
    <dbReference type="NCBI Taxonomy" id="215743"/>
    <lineage>
        <taxon>Bacteria</taxon>
        <taxon>Pseudomonadati</taxon>
        <taxon>Pseudomonadota</taxon>
        <taxon>Alphaproteobacteria</taxon>
        <taxon>Rhodobacterales</taxon>
        <taxon>Roseobacteraceae</taxon>
        <taxon>Roseovarius</taxon>
    </lineage>
</organism>
<dbReference type="KEGG" id="rmm:ROSMUCSMR3_00483"/>
<evidence type="ECO:0000313" key="1">
    <source>
        <dbReference type="EMBL" id="ARE81987.1"/>
    </source>
</evidence>